<gene>
    <name evidence="1" type="ORF">SDC9_202590</name>
</gene>
<comment type="caution">
    <text evidence="1">The sequence shown here is derived from an EMBL/GenBank/DDBJ whole genome shotgun (WGS) entry which is preliminary data.</text>
</comment>
<protein>
    <submittedName>
        <fullName evidence="1">Uncharacterized protein</fullName>
    </submittedName>
</protein>
<proteinExistence type="predicted"/>
<evidence type="ECO:0000313" key="1">
    <source>
        <dbReference type="EMBL" id="MPN54912.1"/>
    </source>
</evidence>
<name>A0A645IVN0_9ZZZZ</name>
<sequence>MTNLEVQNLLTNYKTIYDGEHWSQGIDDDSLSAMSWSETTSTPSTNNKYGNSLRCYRLSLFMAKAIFNKKIQYGDVHSVKRNTRTVYDKSVSYIYG</sequence>
<dbReference type="EMBL" id="VSSQ01123605">
    <property type="protein sequence ID" value="MPN54912.1"/>
    <property type="molecule type" value="Genomic_DNA"/>
</dbReference>
<dbReference type="AlphaFoldDB" id="A0A645IVN0"/>
<reference evidence="1" key="1">
    <citation type="submission" date="2019-08" db="EMBL/GenBank/DDBJ databases">
        <authorList>
            <person name="Kucharzyk K."/>
            <person name="Murdoch R.W."/>
            <person name="Higgins S."/>
            <person name="Loffler F."/>
        </authorList>
    </citation>
    <scope>NUCLEOTIDE SEQUENCE</scope>
</reference>
<accession>A0A645IVN0</accession>
<organism evidence="1">
    <name type="scientific">bioreactor metagenome</name>
    <dbReference type="NCBI Taxonomy" id="1076179"/>
    <lineage>
        <taxon>unclassified sequences</taxon>
        <taxon>metagenomes</taxon>
        <taxon>ecological metagenomes</taxon>
    </lineage>
</organism>